<evidence type="ECO:0000256" key="2">
    <source>
        <dbReference type="ARBA" id="ARBA00010610"/>
    </source>
</evidence>
<evidence type="ECO:0000256" key="5">
    <source>
        <dbReference type="SAM" id="Coils"/>
    </source>
</evidence>
<accession>A0A2M8IZQ5</accession>
<sequence>MAIDLTKMSRKELTKLRADIDKELIEADERERQEALKAAEQAAAKFGFSLDELSGKGKRRKGKQKRAQSAPKFRNPENPEQTWSGLGRKPQWFHDAIANGVPTEKLEI</sequence>
<dbReference type="SUPFAM" id="SSF81273">
    <property type="entry name" value="H-NS histone-like proteins"/>
    <property type="match status" value="1"/>
</dbReference>
<evidence type="ECO:0000313" key="9">
    <source>
        <dbReference type="Proteomes" id="UP000231553"/>
    </source>
</evidence>
<dbReference type="GO" id="GO:0003680">
    <property type="term" value="F:minor groove of adenine-thymine-rich DNA binding"/>
    <property type="evidence" value="ECO:0007669"/>
    <property type="project" value="TreeGrafter"/>
</dbReference>
<dbReference type="GO" id="GO:0005829">
    <property type="term" value="C:cytosol"/>
    <property type="evidence" value="ECO:0007669"/>
    <property type="project" value="TreeGrafter"/>
</dbReference>
<comment type="caution">
    <text evidence="8">The sequence shown here is derived from an EMBL/GenBank/DDBJ whole genome shotgun (WGS) entry which is preliminary data.</text>
</comment>
<evidence type="ECO:0000256" key="4">
    <source>
        <dbReference type="ARBA" id="ARBA00023125"/>
    </source>
</evidence>
<comment type="similarity">
    <text evidence="2">Belongs to the histone-like protein H-NS family.</text>
</comment>
<keyword evidence="3" id="KW-0963">Cytoplasm</keyword>
<evidence type="ECO:0000313" key="8">
    <source>
        <dbReference type="EMBL" id="PJE35984.1"/>
    </source>
</evidence>
<keyword evidence="9" id="KW-1185">Reference proteome</keyword>
<dbReference type="Gene3D" id="4.10.430.10">
    <property type="entry name" value="Histone-like protein H-NS, C-terminal domain"/>
    <property type="match status" value="1"/>
</dbReference>
<gene>
    <name evidence="8" type="ORF">CVM52_14365</name>
</gene>
<dbReference type="OrthoDB" id="5297879at2"/>
<dbReference type="SMART" id="SM00528">
    <property type="entry name" value="HNS"/>
    <property type="match status" value="1"/>
</dbReference>
<proteinExistence type="inferred from homology"/>
<reference evidence="8 9" key="1">
    <citation type="journal article" date="2018" name="Int. J. Syst. Evol. Microbiol.">
        <title>Pseudooceanicola lipolyticus sp. nov., a marine alphaproteobacterium, reclassification of Oceanicola flagellatus as Pseudooceanicola flagellatus comb. nov. and emended description of the genus Pseudooceanicola.</title>
        <authorList>
            <person name="Huang M.-M."/>
            <person name="Guo L.-L."/>
            <person name="Wu Y.-H."/>
            <person name="Lai Q.-L."/>
            <person name="Shao Z.-Z."/>
            <person name="Wang C.-S."/>
            <person name="Wu M."/>
            <person name="Xu X.-W."/>
        </authorList>
    </citation>
    <scope>NUCLEOTIDE SEQUENCE [LARGE SCALE GENOMIC DNA]</scope>
    <source>
        <strain evidence="8 9">157</strain>
    </source>
</reference>
<comment type="subcellular location">
    <subcellularLocation>
        <location evidence="1">Cytoplasm</location>
        <location evidence="1">Nucleoid</location>
    </subcellularLocation>
</comment>
<keyword evidence="5" id="KW-0175">Coiled coil</keyword>
<dbReference type="EMBL" id="PGTB01000062">
    <property type="protein sequence ID" value="PJE35984.1"/>
    <property type="molecule type" value="Genomic_DNA"/>
</dbReference>
<dbReference type="GO" id="GO:0000976">
    <property type="term" value="F:transcription cis-regulatory region binding"/>
    <property type="evidence" value="ECO:0007669"/>
    <property type="project" value="TreeGrafter"/>
</dbReference>
<dbReference type="PANTHER" id="PTHR38097">
    <property type="match status" value="1"/>
</dbReference>
<dbReference type="Proteomes" id="UP000231553">
    <property type="component" value="Unassembled WGS sequence"/>
</dbReference>
<dbReference type="GO" id="GO:0001217">
    <property type="term" value="F:DNA-binding transcription repressor activity"/>
    <property type="evidence" value="ECO:0007669"/>
    <property type="project" value="TreeGrafter"/>
</dbReference>
<name>A0A2M8IZQ5_9RHOB</name>
<evidence type="ECO:0000256" key="6">
    <source>
        <dbReference type="SAM" id="MobiDB-lite"/>
    </source>
</evidence>
<dbReference type="InterPro" id="IPR027444">
    <property type="entry name" value="H-NS_C_dom"/>
</dbReference>
<dbReference type="RefSeq" id="WP_100163179.1">
    <property type="nucleotide sequence ID" value="NZ_PGTB01000062.1"/>
</dbReference>
<dbReference type="GO" id="GO:0009295">
    <property type="term" value="C:nucleoid"/>
    <property type="evidence" value="ECO:0007669"/>
    <property type="project" value="UniProtKB-SubCell"/>
</dbReference>
<feature type="compositionally biased region" description="Basic residues" evidence="6">
    <location>
        <begin position="56"/>
        <end position="66"/>
    </location>
</feature>
<dbReference type="PANTHER" id="PTHR38097:SF2">
    <property type="entry name" value="DNA-BINDING PROTEIN STPA"/>
    <property type="match status" value="1"/>
</dbReference>
<feature type="coiled-coil region" evidence="5">
    <location>
        <begin position="10"/>
        <end position="45"/>
    </location>
</feature>
<dbReference type="Pfam" id="PF00816">
    <property type="entry name" value="Histone_HNS"/>
    <property type="match status" value="1"/>
</dbReference>
<protein>
    <submittedName>
        <fullName evidence="8">Transcriptional regulator</fullName>
    </submittedName>
</protein>
<organism evidence="8 9">
    <name type="scientific">Pseudooceanicola lipolyticus</name>
    <dbReference type="NCBI Taxonomy" id="2029104"/>
    <lineage>
        <taxon>Bacteria</taxon>
        <taxon>Pseudomonadati</taxon>
        <taxon>Pseudomonadota</taxon>
        <taxon>Alphaproteobacteria</taxon>
        <taxon>Rhodobacterales</taxon>
        <taxon>Paracoccaceae</taxon>
        <taxon>Pseudooceanicola</taxon>
    </lineage>
</organism>
<evidence type="ECO:0000256" key="1">
    <source>
        <dbReference type="ARBA" id="ARBA00004453"/>
    </source>
</evidence>
<feature type="region of interest" description="Disordered" evidence="6">
    <location>
        <begin position="50"/>
        <end position="91"/>
    </location>
</feature>
<dbReference type="GO" id="GO:0003681">
    <property type="term" value="F:bent DNA binding"/>
    <property type="evidence" value="ECO:0007669"/>
    <property type="project" value="TreeGrafter"/>
</dbReference>
<dbReference type="GO" id="GO:0032993">
    <property type="term" value="C:protein-DNA complex"/>
    <property type="evidence" value="ECO:0007669"/>
    <property type="project" value="TreeGrafter"/>
</dbReference>
<feature type="domain" description="DNA-binding protein H-NS-like C-terminal" evidence="7">
    <location>
        <begin position="63"/>
        <end position="108"/>
    </location>
</feature>
<evidence type="ECO:0000259" key="7">
    <source>
        <dbReference type="SMART" id="SM00528"/>
    </source>
</evidence>
<evidence type="ECO:0000256" key="3">
    <source>
        <dbReference type="ARBA" id="ARBA00022490"/>
    </source>
</evidence>
<dbReference type="InterPro" id="IPR037150">
    <property type="entry name" value="H-NS_C_dom_sf"/>
</dbReference>
<dbReference type="AlphaFoldDB" id="A0A2M8IZQ5"/>
<keyword evidence="4" id="KW-0238">DNA-binding</keyword>